<proteinExistence type="predicted"/>
<protein>
    <submittedName>
        <fullName evidence="1">Uncharacterized protein</fullName>
    </submittedName>
</protein>
<dbReference type="RefSeq" id="WP_104376684.1">
    <property type="nucleotide sequence ID" value="NZ_PSZC01000016.1"/>
</dbReference>
<dbReference type="Proteomes" id="UP000239874">
    <property type="component" value="Unassembled WGS sequence"/>
</dbReference>
<name>A0A2S6ALC3_9NOCA</name>
<accession>A0A2S6ALC3</accession>
<dbReference type="AlphaFoldDB" id="A0A2S6ALC3"/>
<reference evidence="1 2" key="1">
    <citation type="submission" date="2018-02" db="EMBL/GenBank/DDBJ databases">
        <title>8 Nocardia nova and 1 Nocardia cyriacigeorgica strain used for evolution to TMP-SMX.</title>
        <authorList>
            <person name="Mehta H."/>
            <person name="Weng J."/>
            <person name="Shamoo Y."/>
        </authorList>
    </citation>
    <scope>NUCLEOTIDE SEQUENCE [LARGE SCALE GENOMIC DNA]</scope>
    <source>
        <strain evidence="1 2">MDA3139</strain>
    </source>
</reference>
<gene>
    <name evidence="1" type="ORF">C5E45_21655</name>
</gene>
<dbReference type="EMBL" id="PSZC01000016">
    <property type="protein sequence ID" value="PPJ36028.1"/>
    <property type="molecule type" value="Genomic_DNA"/>
</dbReference>
<evidence type="ECO:0000313" key="1">
    <source>
        <dbReference type="EMBL" id="PPJ36028.1"/>
    </source>
</evidence>
<sequence length="119" mass="12796">MDGRVVIVVALSLTERALAARAAIAAAFGLCSCDLDVGLFPPGVGAGRGFFSITFAPHTPAGEYLAVVMYDALGWHYRCRDEDAGTWHETGLSAGTDAATAARWLSDWFDAGDRYRRRV</sequence>
<comment type="caution">
    <text evidence="1">The sequence shown here is derived from an EMBL/GenBank/DDBJ whole genome shotgun (WGS) entry which is preliminary data.</text>
</comment>
<evidence type="ECO:0000313" key="2">
    <source>
        <dbReference type="Proteomes" id="UP000239874"/>
    </source>
</evidence>
<dbReference type="PROSITE" id="PS51257">
    <property type="entry name" value="PROKAR_LIPOPROTEIN"/>
    <property type="match status" value="1"/>
</dbReference>
<organism evidence="1 2">
    <name type="scientific">Nocardia nova</name>
    <dbReference type="NCBI Taxonomy" id="37330"/>
    <lineage>
        <taxon>Bacteria</taxon>
        <taxon>Bacillati</taxon>
        <taxon>Actinomycetota</taxon>
        <taxon>Actinomycetes</taxon>
        <taxon>Mycobacteriales</taxon>
        <taxon>Nocardiaceae</taxon>
        <taxon>Nocardia</taxon>
    </lineage>
</organism>